<proteinExistence type="predicted"/>
<gene>
    <name evidence="6" type="ORF">C1C97_010175</name>
</gene>
<dbReference type="GO" id="GO:0004077">
    <property type="term" value="F:biotin--[biotin carboxyl-carrier protein] ligase activity"/>
    <property type="evidence" value="ECO:0007669"/>
    <property type="project" value="UniProtKB-EC"/>
</dbReference>
<dbReference type="InterPro" id="IPR003142">
    <property type="entry name" value="BPL_C"/>
</dbReference>
<reference evidence="6 7" key="1">
    <citation type="submission" date="2018-10" db="EMBL/GenBank/DDBJ databases">
        <title>Kocuria tytouropygialis sp. nov., isolated from the uropygial gland of an American barn owl (Tyto furcata).</title>
        <authorList>
            <person name="Braun M.S."/>
            <person name="Wang E."/>
            <person name="Zimmermann S."/>
            <person name="Wagner H."/>
            <person name="Wink M."/>
        </authorList>
    </citation>
    <scope>NUCLEOTIDE SEQUENCE [LARGE SCALE GENOMIC DNA]</scope>
    <source>
        <strain evidence="6 7">442</strain>
    </source>
</reference>
<sequence length="306" mass="32182">MDVTEQHPAADYDAAELAAALRPLGYREITVLDSVGSTNTWLTDRVAQRTPRDGDGPDLEAVVTGYQSRGKGRLDRQWVTPAGAAVTFSVACTPVDRAGRPWPQELLPWLTLLMAHSITEAVRGLMGAPATIKWPNDVLNRDRKLCGILAGLVPTTGAGPRTVVIGAGINVNQQELPVPTATSLRLEAGPDGYVPARPELLTVVLARFSEVMDRAAQDPAGQLGPDGELRRDIENRLGTLGRRVSLQLPGSAEPLLATATGLGASGQLLVRAADGTEHEYSAGDVVHVRPASPAPGGRGAAEGPRA</sequence>
<dbReference type="SUPFAM" id="SSF55681">
    <property type="entry name" value="Class II aaRS and biotin synthetases"/>
    <property type="match status" value="1"/>
</dbReference>
<dbReference type="OrthoDB" id="9807064at2"/>
<organism evidence="6 7">
    <name type="scientific">Kocuria tytonis</name>
    <dbReference type="NCBI Taxonomy" id="2054280"/>
    <lineage>
        <taxon>Bacteria</taxon>
        <taxon>Bacillati</taxon>
        <taxon>Actinomycetota</taxon>
        <taxon>Actinomycetes</taxon>
        <taxon>Micrococcales</taxon>
        <taxon>Micrococcaceae</taxon>
        <taxon>Kocuria</taxon>
    </lineage>
</organism>
<name>A0A495A481_9MICC</name>
<dbReference type="RefSeq" id="WP_110919251.1">
    <property type="nucleotide sequence ID" value="NZ_PNJG02000003.1"/>
</dbReference>
<comment type="caution">
    <text evidence="6">The sequence shown here is derived from an EMBL/GenBank/DDBJ whole genome shotgun (WGS) entry which is preliminary data.</text>
</comment>
<evidence type="ECO:0000256" key="1">
    <source>
        <dbReference type="ARBA" id="ARBA00022598"/>
    </source>
</evidence>
<evidence type="ECO:0000259" key="5">
    <source>
        <dbReference type="PROSITE" id="PS51733"/>
    </source>
</evidence>
<dbReference type="NCBIfam" id="TIGR00121">
    <property type="entry name" value="birA_ligase"/>
    <property type="match status" value="1"/>
</dbReference>
<dbReference type="Gene3D" id="3.30.930.10">
    <property type="entry name" value="Bira Bifunctional Protein, Domain 2"/>
    <property type="match status" value="1"/>
</dbReference>
<accession>A0A495A481</accession>
<dbReference type="CDD" id="cd16442">
    <property type="entry name" value="BPL"/>
    <property type="match status" value="1"/>
</dbReference>
<dbReference type="PROSITE" id="PS51733">
    <property type="entry name" value="BPL_LPL_CATALYTIC"/>
    <property type="match status" value="1"/>
</dbReference>
<dbReference type="InterPro" id="IPR045864">
    <property type="entry name" value="aa-tRNA-synth_II/BPL/LPL"/>
</dbReference>
<dbReference type="AlphaFoldDB" id="A0A495A481"/>
<keyword evidence="7" id="KW-1185">Reference proteome</keyword>
<dbReference type="Proteomes" id="UP000249516">
    <property type="component" value="Unassembled WGS sequence"/>
</dbReference>
<dbReference type="GO" id="GO:0005737">
    <property type="term" value="C:cytoplasm"/>
    <property type="evidence" value="ECO:0007669"/>
    <property type="project" value="TreeGrafter"/>
</dbReference>
<dbReference type="InterPro" id="IPR004408">
    <property type="entry name" value="Biotin_CoA_COase_ligase"/>
</dbReference>
<dbReference type="EMBL" id="PNJG02000003">
    <property type="protein sequence ID" value="RKQ34192.1"/>
    <property type="molecule type" value="Genomic_DNA"/>
</dbReference>
<evidence type="ECO:0000256" key="2">
    <source>
        <dbReference type="ARBA" id="ARBA00023267"/>
    </source>
</evidence>
<dbReference type="Pfam" id="PF03099">
    <property type="entry name" value="BPL_LplA_LipB"/>
    <property type="match status" value="1"/>
</dbReference>
<protein>
    <recommendedName>
        <fullName evidence="3">biotin--[biotin carboxyl-carrier protein] ligase</fullName>
        <ecNumber evidence="3">6.3.4.15</ecNumber>
    </recommendedName>
</protein>
<evidence type="ECO:0000313" key="6">
    <source>
        <dbReference type="EMBL" id="RKQ34192.1"/>
    </source>
</evidence>
<dbReference type="PANTHER" id="PTHR12835">
    <property type="entry name" value="BIOTIN PROTEIN LIGASE"/>
    <property type="match status" value="1"/>
</dbReference>
<dbReference type="InterPro" id="IPR004143">
    <property type="entry name" value="BPL_LPL_catalytic"/>
</dbReference>
<dbReference type="Gene3D" id="2.30.30.100">
    <property type="match status" value="1"/>
</dbReference>
<feature type="region of interest" description="Disordered" evidence="4">
    <location>
        <begin position="287"/>
        <end position="306"/>
    </location>
</feature>
<dbReference type="Pfam" id="PF02237">
    <property type="entry name" value="BPL_C"/>
    <property type="match status" value="1"/>
</dbReference>
<keyword evidence="2" id="KW-0092">Biotin</keyword>
<evidence type="ECO:0000313" key="7">
    <source>
        <dbReference type="Proteomes" id="UP000249516"/>
    </source>
</evidence>
<dbReference type="PANTHER" id="PTHR12835:SF5">
    <property type="entry name" value="BIOTIN--PROTEIN LIGASE"/>
    <property type="match status" value="1"/>
</dbReference>
<feature type="compositionally biased region" description="Low complexity" evidence="4">
    <location>
        <begin position="289"/>
        <end position="306"/>
    </location>
</feature>
<evidence type="ECO:0000256" key="3">
    <source>
        <dbReference type="ARBA" id="ARBA00024227"/>
    </source>
</evidence>
<evidence type="ECO:0000256" key="4">
    <source>
        <dbReference type="SAM" id="MobiDB-lite"/>
    </source>
</evidence>
<keyword evidence="1 6" id="KW-0436">Ligase</keyword>
<dbReference type="EC" id="6.3.4.15" evidence="3"/>
<feature type="domain" description="BPL/LPL catalytic" evidence="5">
    <location>
        <begin position="25"/>
        <end position="216"/>
    </location>
</feature>